<protein>
    <recommendedName>
        <fullName evidence="2">DUF155 domain-containing protein</fullName>
    </recommendedName>
</protein>
<dbReference type="GO" id="GO:0005739">
    <property type="term" value="C:mitochondrion"/>
    <property type="evidence" value="ECO:0007669"/>
    <property type="project" value="UniProtKB-ARBA"/>
</dbReference>
<comment type="similarity">
    <text evidence="1">Belongs to the RMD1/sif2 family.</text>
</comment>
<dbReference type="EMBL" id="KI536726">
    <property type="protein sequence ID" value="ESR49435.1"/>
    <property type="molecule type" value="Genomic_DNA"/>
</dbReference>
<feature type="domain" description="DUF155" evidence="2">
    <location>
        <begin position="188"/>
        <end position="358"/>
    </location>
</feature>
<dbReference type="STRING" id="85681.V4TCW7"/>
<organism evidence="3 4">
    <name type="scientific">Citrus clementina</name>
    <name type="common">Clementine</name>
    <name type="synonym">Citrus deliciosa x Citrus sinensis</name>
    <dbReference type="NCBI Taxonomy" id="85681"/>
    <lineage>
        <taxon>Eukaryota</taxon>
        <taxon>Viridiplantae</taxon>
        <taxon>Streptophyta</taxon>
        <taxon>Embryophyta</taxon>
        <taxon>Tracheophyta</taxon>
        <taxon>Spermatophyta</taxon>
        <taxon>Magnoliopsida</taxon>
        <taxon>eudicotyledons</taxon>
        <taxon>Gunneridae</taxon>
        <taxon>Pentapetalae</taxon>
        <taxon>rosids</taxon>
        <taxon>malvids</taxon>
        <taxon>Sapindales</taxon>
        <taxon>Rutaceae</taxon>
        <taxon>Aurantioideae</taxon>
        <taxon>Citrus</taxon>
    </lineage>
</organism>
<proteinExistence type="inferred from homology"/>
<dbReference type="InterPro" id="IPR003734">
    <property type="entry name" value="DUF155"/>
</dbReference>
<evidence type="ECO:0000313" key="4">
    <source>
        <dbReference type="Proteomes" id="UP000030687"/>
    </source>
</evidence>
<dbReference type="InterPro" id="IPR051624">
    <property type="entry name" value="RMD1/Sad1-interacting"/>
</dbReference>
<name>V4TCW7_CITCL</name>
<evidence type="ECO:0000313" key="3">
    <source>
        <dbReference type="EMBL" id="ESR49435.1"/>
    </source>
</evidence>
<reference evidence="3 4" key="1">
    <citation type="submission" date="2013-10" db="EMBL/GenBank/DDBJ databases">
        <authorList>
            <consortium name="International Citrus Genome Consortium"/>
            <person name="Jenkins J."/>
            <person name="Schmutz J."/>
            <person name="Prochnik S."/>
            <person name="Rokhsar D."/>
            <person name="Gmitter F."/>
            <person name="Ollitrault P."/>
            <person name="Machado M."/>
            <person name="Talon M."/>
            <person name="Wincker P."/>
            <person name="Jaillon O."/>
            <person name="Morgante M."/>
        </authorList>
    </citation>
    <scope>NUCLEOTIDE SEQUENCE</scope>
    <source>
        <strain evidence="4">cv. Clemenules</strain>
    </source>
</reference>
<dbReference type="FunCoup" id="V4TCW7">
    <property type="interactions" value="515"/>
</dbReference>
<gene>
    <name evidence="3" type="ORF">CICLE_v10031677mg</name>
</gene>
<accession>V4TCW7</accession>
<dbReference type="AlphaFoldDB" id="V4TCW7"/>
<evidence type="ECO:0000259" key="2">
    <source>
        <dbReference type="Pfam" id="PF02582"/>
    </source>
</evidence>
<dbReference type="Gramene" id="ESR49435">
    <property type="protein sequence ID" value="ESR49435"/>
    <property type="gene ID" value="CICLE_v10031677mg"/>
</dbReference>
<dbReference type="OMA" id="QNKPNFV"/>
<dbReference type="OrthoDB" id="18302at2759"/>
<keyword evidence="4" id="KW-1185">Reference proteome</keyword>
<dbReference type="Pfam" id="PF02582">
    <property type="entry name" value="DUF155"/>
    <property type="match status" value="1"/>
</dbReference>
<sequence length="412" mass="46756">MWRTKLCQPVRTIFTKTPSPPPRHHYHRYQRPLIPLSVSLAKTVTCIRTRDSHSYSSSILNEQIFHFDFSSSLVAHCITSASSAEPQVVVDWNDAVSCSEVGDGANGSLEEEEEDPRTNIPVKAYFFSTSVDLRGLVDQNRQNFIPPTSRMTNYVVLKFGTLSNPSGLLSSLSQGTGASISGSDCCFMVVFQYGSIVLFNVSEPEVDGYLKIVERHASGLLPEMRKDEYEVIEKPTLSTWMQGGLDHIMLQFLNIDGIRIIGSVLGQSIALDYYVRQVDGMVAEFTDINRGMEKTGTFTMESKKLFQLVGKANSNLADVILKLGLFERSDIAWKDAKYAQIWEYLRDEFELTQRFASLDFKLKFVEHNIRFLQEILQNRKSDFLEWLIIILISAEILISLYDLFQRTASTLH</sequence>
<dbReference type="PANTHER" id="PTHR16255">
    <property type="entry name" value="REQUIRED FOR MEIOTIC NUCLEAR DIVISION PROTEIN 1 HOMOLOG"/>
    <property type="match status" value="1"/>
</dbReference>
<dbReference type="InParanoid" id="V4TCW7"/>
<evidence type="ECO:0000256" key="1">
    <source>
        <dbReference type="ARBA" id="ARBA00008306"/>
    </source>
</evidence>
<dbReference type="eggNOG" id="KOG2861">
    <property type="taxonomic scope" value="Eukaryota"/>
</dbReference>
<dbReference type="Proteomes" id="UP000030687">
    <property type="component" value="Unassembled WGS sequence"/>
</dbReference>
<dbReference type="PANTHER" id="PTHR16255:SF6">
    <property type="entry name" value="PROTEIN RETARDED ROOT GROWTH-LIKE"/>
    <property type="match status" value="1"/>
</dbReference>